<reference evidence="6" key="1">
    <citation type="submission" date="2020-11" db="EMBL/GenBank/DDBJ databases">
        <authorList>
            <consortium name="DOE Joint Genome Institute"/>
            <person name="Ahrendt S."/>
            <person name="Riley R."/>
            <person name="Andreopoulos W."/>
            <person name="LaButti K."/>
            <person name="Pangilinan J."/>
            <person name="Ruiz-duenas F.J."/>
            <person name="Barrasa J.M."/>
            <person name="Sanchez-Garcia M."/>
            <person name="Camarero S."/>
            <person name="Miyauchi S."/>
            <person name="Serrano A."/>
            <person name="Linde D."/>
            <person name="Babiker R."/>
            <person name="Drula E."/>
            <person name="Ayuso-Fernandez I."/>
            <person name="Pacheco R."/>
            <person name="Padilla G."/>
            <person name="Ferreira P."/>
            <person name="Barriuso J."/>
            <person name="Kellner H."/>
            <person name="Castanera R."/>
            <person name="Alfaro M."/>
            <person name="Ramirez L."/>
            <person name="Pisabarro A.G."/>
            <person name="Kuo A."/>
            <person name="Tritt A."/>
            <person name="Lipzen A."/>
            <person name="He G."/>
            <person name="Yan M."/>
            <person name="Ng V."/>
            <person name="Cullen D."/>
            <person name="Martin F."/>
            <person name="Rosso M.-N."/>
            <person name="Henrissat B."/>
            <person name="Hibbett D."/>
            <person name="Martinez A.T."/>
            <person name="Grigoriev I.V."/>
        </authorList>
    </citation>
    <scope>NUCLEOTIDE SEQUENCE</scope>
    <source>
        <strain evidence="6">AH 44721</strain>
    </source>
</reference>
<comment type="subcellular location">
    <subcellularLocation>
        <location evidence="1">Nucleus</location>
    </subcellularLocation>
</comment>
<dbReference type="InterPro" id="IPR024738">
    <property type="entry name" value="Hfi1/Tada1"/>
</dbReference>
<dbReference type="GO" id="GO:0000124">
    <property type="term" value="C:SAGA complex"/>
    <property type="evidence" value="ECO:0007669"/>
    <property type="project" value="TreeGrafter"/>
</dbReference>
<sequence>MSLSSTSTLKGQLVRNLGPNAAIYFDALSSFVSGKSSRAEFEESTKQVLTSANLLQIHNALIISLFDATATLKRPPTPPPPSLPKPPPAKRRRTLLPYQGPNVPDDARAIRSARIKRWALSMGRRERERLRALPAPTDPPRPRKETDEVACERGLELLPERGDPPGSRLPVQLHAATHAPTLQHIADRMNLICAQNNLNAPTRTVAQLMNFACEAKLKQLITHALTLTSTSHAISSIAPSSNNSQHYPGTLLHHFPQRPPILTADSFHTLLTVSPADLPNKSAAAMRFAVSPSTIDDESDDVVVLKDREVRDQRWQIMALLGERSTVRDSLKGKVR</sequence>
<keyword evidence="4" id="KW-0539">Nucleus</keyword>
<evidence type="ECO:0000313" key="6">
    <source>
        <dbReference type="EMBL" id="KAF8909414.1"/>
    </source>
</evidence>
<name>A0A9P5TRV9_GYMJU</name>
<dbReference type="AlphaFoldDB" id="A0A9P5TRV9"/>
<keyword evidence="2" id="KW-0805">Transcription regulation</keyword>
<protein>
    <submittedName>
        <fullName evidence="6">Transcriptional regulator of RNA polII, SAGA, subunit-domain-containing protein</fullName>
    </submittedName>
</protein>
<organism evidence="6 7">
    <name type="scientific">Gymnopilus junonius</name>
    <name type="common">Spectacular rustgill mushroom</name>
    <name type="synonym">Gymnopilus spectabilis subsp. junonius</name>
    <dbReference type="NCBI Taxonomy" id="109634"/>
    <lineage>
        <taxon>Eukaryota</taxon>
        <taxon>Fungi</taxon>
        <taxon>Dikarya</taxon>
        <taxon>Basidiomycota</taxon>
        <taxon>Agaricomycotina</taxon>
        <taxon>Agaricomycetes</taxon>
        <taxon>Agaricomycetidae</taxon>
        <taxon>Agaricales</taxon>
        <taxon>Agaricineae</taxon>
        <taxon>Hymenogastraceae</taxon>
        <taxon>Gymnopilus</taxon>
    </lineage>
</organism>
<evidence type="ECO:0000256" key="5">
    <source>
        <dbReference type="SAM" id="MobiDB-lite"/>
    </source>
</evidence>
<dbReference type="EMBL" id="JADNYJ010000009">
    <property type="protein sequence ID" value="KAF8909414.1"/>
    <property type="molecule type" value="Genomic_DNA"/>
</dbReference>
<evidence type="ECO:0000256" key="2">
    <source>
        <dbReference type="ARBA" id="ARBA00023015"/>
    </source>
</evidence>
<accession>A0A9P5TRV9</accession>
<feature type="region of interest" description="Disordered" evidence="5">
    <location>
        <begin position="72"/>
        <end position="105"/>
    </location>
</feature>
<dbReference type="Proteomes" id="UP000724874">
    <property type="component" value="Unassembled WGS sequence"/>
</dbReference>
<evidence type="ECO:0000256" key="3">
    <source>
        <dbReference type="ARBA" id="ARBA00023163"/>
    </source>
</evidence>
<keyword evidence="7" id="KW-1185">Reference proteome</keyword>
<dbReference type="GO" id="GO:0003713">
    <property type="term" value="F:transcription coactivator activity"/>
    <property type="evidence" value="ECO:0007669"/>
    <property type="project" value="TreeGrafter"/>
</dbReference>
<dbReference type="Pfam" id="PF12767">
    <property type="entry name" value="SAGA-Tad1"/>
    <property type="match status" value="1"/>
</dbReference>
<dbReference type="OrthoDB" id="10264870at2759"/>
<dbReference type="PANTHER" id="PTHR21277:SF5">
    <property type="entry name" value="TRANSCRIPTIONAL ADAPTER 1"/>
    <property type="match status" value="1"/>
</dbReference>
<keyword evidence="3" id="KW-0804">Transcription</keyword>
<comment type="caution">
    <text evidence="6">The sequence shown here is derived from an EMBL/GenBank/DDBJ whole genome shotgun (WGS) entry which is preliminary data.</text>
</comment>
<evidence type="ECO:0000256" key="1">
    <source>
        <dbReference type="ARBA" id="ARBA00004123"/>
    </source>
</evidence>
<evidence type="ECO:0000313" key="7">
    <source>
        <dbReference type="Proteomes" id="UP000724874"/>
    </source>
</evidence>
<evidence type="ECO:0000256" key="4">
    <source>
        <dbReference type="ARBA" id="ARBA00023242"/>
    </source>
</evidence>
<dbReference type="GO" id="GO:0005634">
    <property type="term" value="C:nucleus"/>
    <property type="evidence" value="ECO:0007669"/>
    <property type="project" value="UniProtKB-SubCell"/>
</dbReference>
<gene>
    <name evidence="6" type="ORF">CPB84DRAFT_1724593</name>
</gene>
<dbReference type="GO" id="GO:0006357">
    <property type="term" value="P:regulation of transcription by RNA polymerase II"/>
    <property type="evidence" value="ECO:0007669"/>
    <property type="project" value="TreeGrafter"/>
</dbReference>
<dbReference type="PANTHER" id="PTHR21277">
    <property type="entry name" value="TRANSCRIPTIONAL ADAPTER 1"/>
    <property type="match status" value="1"/>
</dbReference>
<feature type="compositionally biased region" description="Pro residues" evidence="5">
    <location>
        <begin position="75"/>
        <end position="87"/>
    </location>
</feature>
<proteinExistence type="predicted"/>